<organism evidence="2">
    <name type="scientific">Tanacetum cinerariifolium</name>
    <name type="common">Dalmatian daisy</name>
    <name type="synonym">Chrysanthemum cinerariifolium</name>
    <dbReference type="NCBI Taxonomy" id="118510"/>
    <lineage>
        <taxon>Eukaryota</taxon>
        <taxon>Viridiplantae</taxon>
        <taxon>Streptophyta</taxon>
        <taxon>Embryophyta</taxon>
        <taxon>Tracheophyta</taxon>
        <taxon>Spermatophyta</taxon>
        <taxon>Magnoliopsida</taxon>
        <taxon>eudicotyledons</taxon>
        <taxon>Gunneridae</taxon>
        <taxon>Pentapetalae</taxon>
        <taxon>asterids</taxon>
        <taxon>campanulids</taxon>
        <taxon>Asterales</taxon>
        <taxon>Asteraceae</taxon>
        <taxon>Asteroideae</taxon>
        <taxon>Anthemideae</taxon>
        <taxon>Anthemidinae</taxon>
        <taxon>Tanacetum</taxon>
    </lineage>
</organism>
<evidence type="ECO:0000313" key="2">
    <source>
        <dbReference type="EMBL" id="GFC79132.1"/>
    </source>
</evidence>
<dbReference type="AlphaFoldDB" id="A0A699R5B3"/>
<feature type="region of interest" description="Disordered" evidence="1">
    <location>
        <begin position="23"/>
        <end position="50"/>
    </location>
</feature>
<reference evidence="2" key="1">
    <citation type="journal article" date="2019" name="Sci. Rep.">
        <title>Draft genome of Tanacetum cinerariifolium, the natural source of mosquito coil.</title>
        <authorList>
            <person name="Yamashiro T."/>
            <person name="Shiraishi A."/>
            <person name="Satake H."/>
            <person name="Nakayama K."/>
        </authorList>
    </citation>
    <scope>NUCLEOTIDE SEQUENCE</scope>
</reference>
<proteinExistence type="predicted"/>
<gene>
    <name evidence="2" type="ORF">Tci_851102</name>
</gene>
<accession>A0A699R5B3</accession>
<dbReference type="EMBL" id="BKCJ011069018">
    <property type="protein sequence ID" value="GFC79132.1"/>
    <property type="molecule type" value="Genomic_DNA"/>
</dbReference>
<comment type="caution">
    <text evidence="2">The sequence shown here is derived from an EMBL/GenBank/DDBJ whole genome shotgun (WGS) entry which is preliminary data.</text>
</comment>
<evidence type="ECO:0000256" key="1">
    <source>
        <dbReference type="SAM" id="MobiDB-lite"/>
    </source>
</evidence>
<feature type="non-terminal residue" evidence="2">
    <location>
        <position position="1"/>
    </location>
</feature>
<name>A0A699R5B3_TANCI</name>
<sequence length="71" mass="7388">GNGFKTVPLVRAGDQAATKIHCLGGSSGPKDPSPGVRNKKPGSTAGDRGRWAIGHGLRLAMMKCAESLEMR</sequence>
<protein>
    <submittedName>
        <fullName evidence="2">Uncharacterized protein</fullName>
    </submittedName>
</protein>